<reference evidence="1 2" key="1">
    <citation type="submission" date="2019-11" db="EMBL/GenBank/DDBJ databases">
        <title>Genome analysis of Rhizobacterium cereale a novel genus and species isolated from maize roots in North Spain.</title>
        <authorList>
            <person name="Menendez E."/>
            <person name="Flores-Felix J.D."/>
            <person name="Ramirez-Bahena M.-H."/>
            <person name="Igual J.M."/>
            <person name="Garcia-Fraile P."/>
            <person name="Peix A."/>
            <person name="Velazquez E."/>
        </authorList>
    </citation>
    <scope>NUCLEOTIDE SEQUENCE [LARGE SCALE GENOMIC DNA]</scope>
    <source>
        <strain evidence="1 2">RZME27</strain>
    </source>
</reference>
<evidence type="ECO:0000313" key="2">
    <source>
        <dbReference type="Proteomes" id="UP000435138"/>
    </source>
</evidence>
<dbReference type="EMBL" id="WIXI01000031">
    <property type="protein sequence ID" value="MQY45415.1"/>
    <property type="molecule type" value="Genomic_DNA"/>
</dbReference>
<proteinExistence type="predicted"/>
<accession>A0A6A8A2U2</accession>
<organism evidence="1 2">
    <name type="scientific">Endobacterium cereale</name>
    <dbReference type="NCBI Taxonomy" id="2663029"/>
    <lineage>
        <taxon>Bacteria</taxon>
        <taxon>Pseudomonadati</taxon>
        <taxon>Pseudomonadota</taxon>
        <taxon>Alphaproteobacteria</taxon>
        <taxon>Hyphomicrobiales</taxon>
        <taxon>Rhizobiaceae</taxon>
        <taxon>Endobacterium</taxon>
    </lineage>
</organism>
<comment type="caution">
    <text evidence="1">The sequence shown here is derived from an EMBL/GenBank/DDBJ whole genome shotgun (WGS) entry which is preliminary data.</text>
</comment>
<evidence type="ECO:0000313" key="1">
    <source>
        <dbReference type="EMBL" id="MQY45415.1"/>
    </source>
</evidence>
<keyword evidence="2" id="KW-1185">Reference proteome</keyword>
<name>A0A6A8A2U2_9HYPH</name>
<protein>
    <submittedName>
        <fullName evidence="1">Uncharacterized protein</fullName>
    </submittedName>
</protein>
<dbReference type="Proteomes" id="UP000435138">
    <property type="component" value="Unassembled WGS sequence"/>
</dbReference>
<gene>
    <name evidence="1" type="ORF">GAO09_04970</name>
</gene>
<dbReference type="RefSeq" id="WP_153352947.1">
    <property type="nucleotide sequence ID" value="NZ_JAYKOO010000006.1"/>
</dbReference>
<sequence length="89" mass="9936">MRYKAKPGDVSLFENEKAGHQNAPDHRGYFIAHRDIKAGEKVEFVLWSGRPNSPRSFGGRVSELGYDEKVKPPVPIDLFGNPLTGSPDR</sequence>
<dbReference type="AlphaFoldDB" id="A0A6A8A2U2"/>